<organism evidence="5 6">
    <name type="scientific">Alteromonas salexigens</name>
    <dbReference type="NCBI Taxonomy" id="2982530"/>
    <lineage>
        <taxon>Bacteria</taxon>
        <taxon>Pseudomonadati</taxon>
        <taxon>Pseudomonadota</taxon>
        <taxon>Gammaproteobacteria</taxon>
        <taxon>Alteromonadales</taxon>
        <taxon>Alteromonadaceae</taxon>
        <taxon>Alteromonas/Salinimonas group</taxon>
        <taxon>Alteromonas</taxon>
    </lineage>
</organism>
<keyword evidence="5" id="KW-0808">Transferase</keyword>
<dbReference type="GO" id="GO:0052621">
    <property type="term" value="F:diguanylate cyclase activity"/>
    <property type="evidence" value="ECO:0007669"/>
    <property type="project" value="UniProtKB-EC"/>
</dbReference>
<sequence>MDTSVKRFLCVFCTQALCAISGAAKSSWYSALQSETTRFTNLGAEQGLWHPVVYDVEQDAHGLIWIATQDGLHRYDGKNLTLYSYSPTDPHSISSNWVWDIHRDSQQRLWFASEAGIHLYLPELDGFSNFTRQTVSQVQGSIYRTIAEAPDGKLWFGSQDSGITVVTPDTLTFQTLDMDAASSESPASQKIRDIHFDSQGTAWIATVGGGIGRLSDEREGRLRFFTTDTTPGLPNNSVRSVLVDSEGRLWAGTDDNGLATFRFIDGQLHPTGTAIPNFTANVTVRDIHESRNGTIRLATNNGLYQWQAGAGRFSHFQHFRTRPNSLLSNNVNHVFEDRHGVIWVGTYEGVSRWNAALKPFTHINRTNLPALASDTISAFTSRDDGTLFVGTWGAGVSVISPTGEVSQLIKGAQSTAGGLRGNRVMSLHIDDEGKLWVGTLAGGLQRFDQELRLEKSWDHTLGADGFLSDNSVSSILPLSDGIVFAGTYGGGVNIISHDGEVTHLKAKPDSPAHLWHNRVTSLATTDERFIWIGTAGGGVARYDRETERFVHFNKTATTHGAILSDNVYSILLRDNDIWLATQDMGVVRLRPVKGTPDYQTEHYNRAGGLRSNYAYGLVDDGDGNVWVSHSRGLSSINANTGEQFNFHPTHGLQGLDFNIGAYHRSQNGLLYFGGANGFNIVDPASLPTNPAPPSMVLVDVLVHNESILSEVSKVDGRYAFPLEYQDRYLEFKFAALDYTAPALNRYQYKWLNTADEWQSLSNETSLNIAGLTDGRHSLAIRGSNSDGVWTQEPLLFEIHVSPPWYRSGWAFAAYVIAIVLVILYQRAVHRQILNAKHIKQKELQRLVTEKTQQINQQLSRIQQLSITDELTGVHNRRFLEHHLPGMIARVRRSQGKELLSFVTLDIDYFKKINDNYGHDAGDSILKQLVDTLQQTIRSADQIIRIGGEEFLLLSVIEDQDELSGLLERLRVTVANTNFTLPNEEPLHVTCSIGAAYSDFAKEHELSANAMIRLADRLMYKAKASGRNCWWMINEPVPQNNGYTVEWLIDNLEKAEDARVVSMASASKTGDVSQSARYRRG</sequence>
<dbReference type="Gene3D" id="3.30.70.270">
    <property type="match status" value="1"/>
</dbReference>
<evidence type="ECO:0000313" key="6">
    <source>
        <dbReference type="Proteomes" id="UP001209257"/>
    </source>
</evidence>
<dbReference type="EC" id="2.7.7.65" evidence="1"/>
<dbReference type="InterPro" id="IPR000160">
    <property type="entry name" value="GGDEF_dom"/>
</dbReference>
<dbReference type="SUPFAM" id="SSF50998">
    <property type="entry name" value="Quinoprotein alcohol dehydrogenase-like"/>
    <property type="match status" value="1"/>
</dbReference>
<dbReference type="InterPro" id="IPR011110">
    <property type="entry name" value="Reg_prop"/>
</dbReference>
<evidence type="ECO:0000259" key="4">
    <source>
        <dbReference type="PROSITE" id="PS50887"/>
    </source>
</evidence>
<keyword evidence="3" id="KW-0812">Transmembrane</keyword>
<feature type="transmembrane region" description="Helical" evidence="3">
    <location>
        <begin position="804"/>
        <end position="824"/>
    </location>
</feature>
<comment type="caution">
    <text evidence="5">The sequence shown here is derived from an EMBL/GenBank/DDBJ whole genome shotgun (WGS) entry which is preliminary data.</text>
</comment>
<gene>
    <name evidence="5" type="ORF">OCL06_00935</name>
</gene>
<keyword evidence="3" id="KW-0472">Membrane</keyword>
<dbReference type="PANTHER" id="PTHR45138">
    <property type="entry name" value="REGULATORY COMPONENTS OF SENSORY TRANSDUCTION SYSTEM"/>
    <property type="match status" value="1"/>
</dbReference>
<dbReference type="SUPFAM" id="SSF63829">
    <property type="entry name" value="Calcium-dependent phosphotriesterase"/>
    <property type="match status" value="2"/>
</dbReference>
<evidence type="ECO:0000256" key="1">
    <source>
        <dbReference type="ARBA" id="ARBA00012528"/>
    </source>
</evidence>
<dbReference type="InterPro" id="IPR013783">
    <property type="entry name" value="Ig-like_fold"/>
</dbReference>
<dbReference type="Pfam" id="PF00990">
    <property type="entry name" value="GGDEF"/>
    <property type="match status" value="1"/>
</dbReference>
<dbReference type="CDD" id="cd01949">
    <property type="entry name" value="GGDEF"/>
    <property type="match status" value="1"/>
</dbReference>
<keyword evidence="3" id="KW-1133">Transmembrane helix</keyword>
<comment type="catalytic activity">
    <reaction evidence="2">
        <text>2 GTP = 3',3'-c-di-GMP + 2 diphosphate</text>
        <dbReference type="Rhea" id="RHEA:24898"/>
        <dbReference type="ChEBI" id="CHEBI:33019"/>
        <dbReference type="ChEBI" id="CHEBI:37565"/>
        <dbReference type="ChEBI" id="CHEBI:58805"/>
        <dbReference type="EC" id="2.7.7.65"/>
    </reaction>
</comment>
<dbReference type="Pfam" id="PF07494">
    <property type="entry name" value="Reg_prop"/>
    <property type="match status" value="4"/>
</dbReference>
<dbReference type="Proteomes" id="UP001209257">
    <property type="component" value="Unassembled WGS sequence"/>
</dbReference>
<keyword evidence="6" id="KW-1185">Reference proteome</keyword>
<dbReference type="SUPFAM" id="SSF55073">
    <property type="entry name" value="Nucleotide cyclase"/>
    <property type="match status" value="1"/>
</dbReference>
<dbReference type="Gene3D" id="2.130.10.10">
    <property type="entry name" value="YVTN repeat-like/Quinoprotein amine dehydrogenase"/>
    <property type="match status" value="3"/>
</dbReference>
<dbReference type="RefSeq" id="WP_262991848.1">
    <property type="nucleotide sequence ID" value="NZ_JAOTJC010000002.1"/>
</dbReference>
<evidence type="ECO:0000313" key="5">
    <source>
        <dbReference type="EMBL" id="MCU7553157.1"/>
    </source>
</evidence>
<reference evidence="6" key="1">
    <citation type="submission" date="2023-07" db="EMBL/GenBank/DDBJ databases">
        <title>Study on multiphase classification of strain Alteromonas salexigens isolated from the Yellow Sea.</title>
        <authorList>
            <person name="Sun L."/>
        </authorList>
    </citation>
    <scope>NUCLEOTIDE SEQUENCE [LARGE SCALE GENOMIC DNA]</scope>
    <source>
        <strain evidence="6">ASW11-19</strain>
    </source>
</reference>
<feature type="domain" description="GGDEF" evidence="4">
    <location>
        <begin position="897"/>
        <end position="1034"/>
    </location>
</feature>
<dbReference type="PROSITE" id="PS50887">
    <property type="entry name" value="GGDEF"/>
    <property type="match status" value="1"/>
</dbReference>
<name>A0ABT2VK39_9ALTE</name>
<proteinExistence type="predicted"/>
<dbReference type="Gene3D" id="2.60.40.10">
    <property type="entry name" value="Immunoglobulins"/>
    <property type="match status" value="1"/>
</dbReference>
<dbReference type="SMART" id="SM00267">
    <property type="entry name" value="GGDEF"/>
    <property type="match status" value="1"/>
</dbReference>
<evidence type="ECO:0000256" key="3">
    <source>
        <dbReference type="SAM" id="Phobius"/>
    </source>
</evidence>
<dbReference type="PANTHER" id="PTHR45138:SF9">
    <property type="entry name" value="DIGUANYLATE CYCLASE DGCM-RELATED"/>
    <property type="match status" value="1"/>
</dbReference>
<dbReference type="InterPro" id="IPR043128">
    <property type="entry name" value="Rev_trsase/Diguanyl_cyclase"/>
</dbReference>
<dbReference type="EMBL" id="JAOTJC010000002">
    <property type="protein sequence ID" value="MCU7553157.1"/>
    <property type="molecule type" value="Genomic_DNA"/>
</dbReference>
<dbReference type="InterPro" id="IPR015943">
    <property type="entry name" value="WD40/YVTN_repeat-like_dom_sf"/>
</dbReference>
<protein>
    <recommendedName>
        <fullName evidence="1">diguanylate cyclase</fullName>
        <ecNumber evidence="1">2.7.7.65</ecNumber>
    </recommendedName>
</protein>
<dbReference type="InterPro" id="IPR029787">
    <property type="entry name" value="Nucleotide_cyclase"/>
</dbReference>
<keyword evidence="5" id="KW-0548">Nucleotidyltransferase</keyword>
<evidence type="ECO:0000256" key="2">
    <source>
        <dbReference type="ARBA" id="ARBA00034247"/>
    </source>
</evidence>
<dbReference type="NCBIfam" id="TIGR00254">
    <property type="entry name" value="GGDEF"/>
    <property type="match status" value="1"/>
</dbReference>
<dbReference type="InterPro" id="IPR050469">
    <property type="entry name" value="Diguanylate_Cyclase"/>
</dbReference>
<accession>A0ABT2VK39</accession>
<dbReference type="InterPro" id="IPR011047">
    <property type="entry name" value="Quinoprotein_ADH-like_sf"/>
</dbReference>